<comment type="similarity">
    <text evidence="11">Belongs to the Thz kinase family.</text>
</comment>
<evidence type="ECO:0000313" key="12">
    <source>
        <dbReference type="EMBL" id="MDH8676512.1"/>
    </source>
</evidence>
<evidence type="ECO:0000256" key="7">
    <source>
        <dbReference type="ARBA" id="ARBA00022777"/>
    </source>
</evidence>
<evidence type="ECO:0000256" key="10">
    <source>
        <dbReference type="ARBA" id="ARBA00022977"/>
    </source>
</evidence>
<keyword evidence="9 11" id="KW-0460">Magnesium</keyword>
<evidence type="ECO:0000256" key="11">
    <source>
        <dbReference type="HAMAP-Rule" id="MF_00228"/>
    </source>
</evidence>
<dbReference type="CDD" id="cd01170">
    <property type="entry name" value="THZ_kinase"/>
    <property type="match status" value="1"/>
</dbReference>
<comment type="cofactor">
    <cofactor evidence="2 11">
        <name>Mg(2+)</name>
        <dbReference type="ChEBI" id="CHEBI:18420"/>
    </cofactor>
</comment>
<evidence type="ECO:0000256" key="3">
    <source>
        <dbReference type="ARBA" id="ARBA00004868"/>
    </source>
</evidence>
<dbReference type="GO" id="GO:0004417">
    <property type="term" value="F:hydroxyethylthiazole kinase activity"/>
    <property type="evidence" value="ECO:0007669"/>
    <property type="project" value="UniProtKB-EC"/>
</dbReference>
<comment type="catalytic activity">
    <reaction evidence="1 11">
        <text>5-(2-hydroxyethyl)-4-methylthiazole + ATP = 4-methyl-5-(2-phosphooxyethyl)-thiazole + ADP + H(+)</text>
        <dbReference type="Rhea" id="RHEA:24212"/>
        <dbReference type="ChEBI" id="CHEBI:15378"/>
        <dbReference type="ChEBI" id="CHEBI:17957"/>
        <dbReference type="ChEBI" id="CHEBI:30616"/>
        <dbReference type="ChEBI" id="CHEBI:58296"/>
        <dbReference type="ChEBI" id="CHEBI:456216"/>
        <dbReference type="EC" id="2.7.1.50"/>
    </reaction>
</comment>
<evidence type="ECO:0000313" key="13">
    <source>
        <dbReference type="Proteomes" id="UP001158045"/>
    </source>
</evidence>
<evidence type="ECO:0000256" key="9">
    <source>
        <dbReference type="ARBA" id="ARBA00022842"/>
    </source>
</evidence>
<dbReference type="RefSeq" id="WP_281092315.1">
    <property type="nucleotide sequence ID" value="NZ_JARYZI010000001.1"/>
</dbReference>
<dbReference type="PIRSF" id="PIRSF000513">
    <property type="entry name" value="Thz_kinase"/>
    <property type="match status" value="1"/>
</dbReference>
<gene>
    <name evidence="11 12" type="primary">thiM</name>
    <name evidence="12" type="ORF">QE109_00055</name>
</gene>
<dbReference type="PRINTS" id="PR01099">
    <property type="entry name" value="HYETHTZKNASE"/>
</dbReference>
<name>A0ABT6N7Y7_9FIRM</name>
<dbReference type="HAMAP" id="MF_00228">
    <property type="entry name" value="Thz_kinase"/>
    <property type="match status" value="1"/>
</dbReference>
<feature type="binding site" evidence="11">
    <location>
        <position position="184"/>
    </location>
    <ligand>
        <name>ATP</name>
        <dbReference type="ChEBI" id="CHEBI:30616"/>
    </ligand>
</feature>
<feature type="binding site" evidence="11">
    <location>
        <position position="211"/>
    </location>
    <ligand>
        <name>substrate</name>
    </ligand>
</feature>
<evidence type="ECO:0000256" key="1">
    <source>
        <dbReference type="ARBA" id="ARBA00001771"/>
    </source>
</evidence>
<evidence type="ECO:0000256" key="6">
    <source>
        <dbReference type="ARBA" id="ARBA00022741"/>
    </source>
</evidence>
<keyword evidence="13" id="KW-1185">Reference proteome</keyword>
<keyword evidence="10 11" id="KW-0784">Thiamine biosynthesis</keyword>
<dbReference type="NCBIfam" id="NF006830">
    <property type="entry name" value="PRK09355.1"/>
    <property type="match status" value="1"/>
</dbReference>
<sequence length="296" mass="31620">MKRINISENEALRNQLIEARTKVKSVHPLVHNITNYVTVNDCANILLSANASPIMSDDLMEVEEITSICGALVLNIGTLNERTIKAMLLAGKKASELGHPIVLDPVGAGASKLRTNTALALIEALDVTVIRGNISELKALYLGDSSTQGVDANDVDAISEKNLEGAIKLVNQMAKHFGTIIAVTGAIDIVTNGEEAYVIKNGHEKMKYITGTGCMLTSLIGAYVRANSENPVLGVAAVVSLMGSCGELAWSYCDEHKLGTGTMKTRLIDLIGSIDDANFASLMKIERVELDKNEGI</sequence>
<keyword evidence="4 11" id="KW-0808">Transferase</keyword>
<evidence type="ECO:0000256" key="5">
    <source>
        <dbReference type="ARBA" id="ARBA00022723"/>
    </source>
</evidence>
<dbReference type="EC" id="2.7.1.50" evidence="11"/>
<accession>A0ABT6N7Y7</accession>
<keyword evidence="8 11" id="KW-0067">ATP-binding</keyword>
<comment type="pathway">
    <text evidence="3 11">Cofactor biosynthesis; thiamine diphosphate biosynthesis; 4-methyl-5-(2-phosphoethyl)-thiazole from 5-(2-hydroxyethyl)-4-methylthiazole: step 1/1.</text>
</comment>
<protein>
    <recommendedName>
        <fullName evidence="11">Hydroxyethylthiazole kinase</fullName>
        <ecNumber evidence="11">2.7.1.50</ecNumber>
    </recommendedName>
    <alternativeName>
        <fullName evidence="11">4-methyl-5-beta-hydroxyethylthiazole kinase</fullName>
        <shortName evidence="11">TH kinase</shortName>
        <shortName evidence="11">Thz kinase</shortName>
    </alternativeName>
</protein>
<keyword evidence="7 11" id="KW-0418">Kinase</keyword>
<organism evidence="12 13">
    <name type="scientific">Fusibacter bizertensis</name>
    <dbReference type="NCBI Taxonomy" id="1488331"/>
    <lineage>
        <taxon>Bacteria</taxon>
        <taxon>Bacillati</taxon>
        <taxon>Bacillota</taxon>
        <taxon>Clostridia</taxon>
        <taxon>Eubacteriales</taxon>
        <taxon>Eubacteriales Family XII. Incertae Sedis</taxon>
        <taxon>Fusibacter</taxon>
    </lineage>
</organism>
<keyword evidence="5 11" id="KW-0479">Metal-binding</keyword>
<evidence type="ECO:0000256" key="4">
    <source>
        <dbReference type="ARBA" id="ARBA00022679"/>
    </source>
</evidence>
<dbReference type="InterPro" id="IPR029056">
    <property type="entry name" value="Ribokinase-like"/>
</dbReference>
<dbReference type="Gene3D" id="3.40.1190.20">
    <property type="match status" value="1"/>
</dbReference>
<evidence type="ECO:0000256" key="2">
    <source>
        <dbReference type="ARBA" id="ARBA00001946"/>
    </source>
</evidence>
<feature type="binding site" evidence="11">
    <location>
        <position position="131"/>
    </location>
    <ligand>
        <name>ATP</name>
        <dbReference type="ChEBI" id="CHEBI:30616"/>
    </ligand>
</feature>
<evidence type="ECO:0000256" key="8">
    <source>
        <dbReference type="ARBA" id="ARBA00022840"/>
    </source>
</evidence>
<comment type="function">
    <text evidence="11">Catalyzes the phosphorylation of the hydroxyl group of 4-methyl-5-beta-hydroxyethylthiazole (THZ).</text>
</comment>
<comment type="caution">
    <text evidence="12">The sequence shown here is derived from an EMBL/GenBank/DDBJ whole genome shotgun (WGS) entry which is preliminary data.</text>
</comment>
<keyword evidence="6 11" id="KW-0547">Nucleotide-binding</keyword>
<proteinExistence type="inferred from homology"/>
<reference evidence="12 13" key="1">
    <citation type="submission" date="2023-04" db="EMBL/GenBank/DDBJ databases">
        <title>Fusibacter bizertensis strain WBS, isolated from littoral bottom sediments of the Arctic seas - biochemical and genomic analysis.</title>
        <authorList>
            <person name="Brioukhanov A.L."/>
        </authorList>
    </citation>
    <scope>NUCLEOTIDE SEQUENCE [LARGE SCALE GENOMIC DNA]</scope>
    <source>
        <strain evidence="12 13">WBS</strain>
    </source>
</reference>
<dbReference type="SUPFAM" id="SSF53613">
    <property type="entry name" value="Ribokinase-like"/>
    <property type="match status" value="1"/>
</dbReference>
<dbReference type="Proteomes" id="UP001158045">
    <property type="component" value="Unassembled WGS sequence"/>
</dbReference>
<dbReference type="Pfam" id="PF02110">
    <property type="entry name" value="HK"/>
    <property type="match status" value="1"/>
</dbReference>
<feature type="binding site" evidence="11">
    <location>
        <position position="55"/>
    </location>
    <ligand>
        <name>substrate</name>
    </ligand>
</feature>
<dbReference type="EMBL" id="JARYZI010000001">
    <property type="protein sequence ID" value="MDH8676512.1"/>
    <property type="molecule type" value="Genomic_DNA"/>
</dbReference>
<dbReference type="InterPro" id="IPR000417">
    <property type="entry name" value="Hyethyz_kinase"/>
</dbReference>